<evidence type="ECO:0000313" key="4">
    <source>
        <dbReference type="EMBL" id="CAB4200010.1"/>
    </source>
</evidence>
<organism evidence="2">
    <name type="scientific">uncultured Caudovirales phage</name>
    <dbReference type="NCBI Taxonomy" id="2100421"/>
    <lineage>
        <taxon>Viruses</taxon>
        <taxon>Duplodnaviria</taxon>
        <taxon>Heunggongvirae</taxon>
        <taxon>Uroviricota</taxon>
        <taxon>Caudoviricetes</taxon>
        <taxon>Peduoviridae</taxon>
        <taxon>Maltschvirus</taxon>
        <taxon>Maltschvirus maltsch</taxon>
    </lineage>
</organism>
<proteinExistence type="predicted"/>
<dbReference type="EMBL" id="LR797400">
    <property type="protein sequence ID" value="CAB4213537.1"/>
    <property type="molecule type" value="Genomic_DNA"/>
</dbReference>
<evidence type="ECO:0000313" key="3">
    <source>
        <dbReference type="EMBL" id="CAB4182639.1"/>
    </source>
</evidence>
<gene>
    <name evidence="3" type="ORF">UFOVP1094_16</name>
    <name evidence="4" type="ORF">UFOVP1342_16</name>
    <name evidence="5" type="ORF">UFOVP1450_42</name>
    <name evidence="6" type="ORF">UFOVP1539_4</name>
    <name evidence="1" type="ORF">UFOVP297_47</name>
    <name evidence="2" type="ORF">UFOVP917_14</name>
</gene>
<name>A0A6J5PHB0_9CAUD</name>
<dbReference type="EMBL" id="LR796310">
    <property type="protein sequence ID" value="CAB4136306.1"/>
    <property type="molecule type" value="Genomic_DNA"/>
</dbReference>
<dbReference type="EMBL" id="LR798381">
    <property type="protein sequence ID" value="CAB5227896.1"/>
    <property type="molecule type" value="Genomic_DNA"/>
</dbReference>
<reference evidence="2" key="1">
    <citation type="submission" date="2020-05" db="EMBL/GenBank/DDBJ databases">
        <authorList>
            <person name="Chiriac C."/>
            <person name="Salcher M."/>
            <person name="Ghai R."/>
            <person name="Kavagutti S V."/>
        </authorList>
    </citation>
    <scope>NUCLEOTIDE SEQUENCE</scope>
</reference>
<evidence type="ECO:0000313" key="1">
    <source>
        <dbReference type="EMBL" id="CAB4136306.1"/>
    </source>
</evidence>
<protein>
    <submittedName>
        <fullName evidence="2">Uncharacterized protein</fullName>
    </submittedName>
</protein>
<dbReference type="EMBL" id="LR797034">
    <property type="protein sequence ID" value="CAB4182639.1"/>
    <property type="molecule type" value="Genomic_DNA"/>
</dbReference>
<evidence type="ECO:0000313" key="5">
    <source>
        <dbReference type="EMBL" id="CAB4213537.1"/>
    </source>
</evidence>
<sequence>MPRMEWNEPGIGVCYIWREGANSWGYSTTGIWGHAWSFEEAKAELDAYIAEKGGR</sequence>
<accession>A0A6J5PHB0</accession>
<dbReference type="EMBL" id="LR796863">
    <property type="protein sequence ID" value="CAB4171209.1"/>
    <property type="molecule type" value="Genomic_DNA"/>
</dbReference>
<evidence type="ECO:0000313" key="2">
    <source>
        <dbReference type="EMBL" id="CAB4171209.1"/>
    </source>
</evidence>
<dbReference type="EMBL" id="LR797297">
    <property type="protein sequence ID" value="CAB4200010.1"/>
    <property type="molecule type" value="Genomic_DNA"/>
</dbReference>
<evidence type="ECO:0000313" key="6">
    <source>
        <dbReference type="EMBL" id="CAB5227896.1"/>
    </source>
</evidence>